<keyword evidence="10" id="KW-0411">Iron-sulfur</keyword>
<dbReference type="Proteomes" id="UP000178023">
    <property type="component" value="Unassembled WGS sequence"/>
</dbReference>
<comment type="similarity">
    <text evidence="2">Belongs to the uracil-DNA glycosylase (UDG) superfamily. Type 4 (UDGa) family.</text>
</comment>
<dbReference type="Pfam" id="PF03167">
    <property type="entry name" value="UDG"/>
    <property type="match status" value="1"/>
</dbReference>
<dbReference type="InterPro" id="IPR005273">
    <property type="entry name" value="Ura-DNA_glyco_family4"/>
</dbReference>
<protein>
    <recommendedName>
        <fullName evidence="4">Type-4 uracil-DNA glycosylase</fullName>
        <ecNumber evidence="3">3.2.2.27</ecNumber>
    </recommendedName>
</protein>
<evidence type="ECO:0000259" key="12">
    <source>
        <dbReference type="SMART" id="SM00986"/>
    </source>
</evidence>
<keyword evidence="6" id="KW-0479">Metal-binding</keyword>
<dbReference type="CDD" id="cd10030">
    <property type="entry name" value="UDG-F4_TTUDGA_SPO1dp_like"/>
    <property type="match status" value="1"/>
</dbReference>
<evidence type="ECO:0000256" key="4">
    <source>
        <dbReference type="ARBA" id="ARBA00019403"/>
    </source>
</evidence>
<dbReference type="AlphaFoldDB" id="A0A1F8EZA8"/>
<dbReference type="SMART" id="SM00987">
    <property type="entry name" value="UreE_C"/>
    <property type="match status" value="1"/>
</dbReference>
<evidence type="ECO:0000256" key="2">
    <source>
        <dbReference type="ARBA" id="ARBA00006521"/>
    </source>
</evidence>
<dbReference type="EMBL" id="MGJL01000047">
    <property type="protein sequence ID" value="OGN05808.1"/>
    <property type="molecule type" value="Genomic_DNA"/>
</dbReference>
<dbReference type="NCBIfam" id="TIGR00758">
    <property type="entry name" value="UDG_fam4"/>
    <property type="match status" value="1"/>
</dbReference>
<dbReference type="GO" id="GO:0004844">
    <property type="term" value="F:uracil DNA N-glycosylase activity"/>
    <property type="evidence" value="ECO:0007669"/>
    <property type="project" value="UniProtKB-EC"/>
</dbReference>
<organism evidence="13 14">
    <name type="scientific">Candidatus Yanofskybacteria bacterium RIFCSPHIGHO2_01_FULL_45_42</name>
    <dbReference type="NCBI Taxonomy" id="1802671"/>
    <lineage>
        <taxon>Bacteria</taxon>
        <taxon>Candidatus Yanofskyibacteriota</taxon>
    </lineage>
</organism>
<evidence type="ECO:0000256" key="11">
    <source>
        <dbReference type="ARBA" id="ARBA00023204"/>
    </source>
</evidence>
<reference evidence="13 14" key="1">
    <citation type="journal article" date="2016" name="Nat. Commun.">
        <title>Thousands of microbial genomes shed light on interconnected biogeochemical processes in an aquifer system.</title>
        <authorList>
            <person name="Anantharaman K."/>
            <person name="Brown C.T."/>
            <person name="Hug L.A."/>
            <person name="Sharon I."/>
            <person name="Castelle C.J."/>
            <person name="Probst A.J."/>
            <person name="Thomas B.C."/>
            <person name="Singh A."/>
            <person name="Wilkins M.J."/>
            <person name="Karaoz U."/>
            <person name="Brodie E.L."/>
            <person name="Williams K.H."/>
            <person name="Hubbard S.S."/>
            <person name="Banfield J.F."/>
        </authorList>
    </citation>
    <scope>NUCLEOTIDE SEQUENCE [LARGE SCALE GENOMIC DNA]</scope>
</reference>
<evidence type="ECO:0000313" key="13">
    <source>
        <dbReference type="EMBL" id="OGN05808.1"/>
    </source>
</evidence>
<evidence type="ECO:0000256" key="5">
    <source>
        <dbReference type="ARBA" id="ARBA00022485"/>
    </source>
</evidence>
<dbReference type="InterPro" id="IPR005122">
    <property type="entry name" value="Uracil-DNA_glycosylase-like"/>
</dbReference>
<sequence>MDNRTEQLKKIKDEVLNLNNSILCKERIKNKAFPVIGEGSHYAKIMFIGEAPGKNEAATGRPFCGASGRILDELLSSVGIDRKRVYVTNIVKDRPPFNRDPLPEEIKIYASFLDRQIDIIQPKVIATLGRFPMDYIMKKFSLDASITNISDMRGKIFDTQATYGPIKIIPLYHPAVAVYDSSRKQELVDDFKALEKFK</sequence>
<evidence type="ECO:0000256" key="6">
    <source>
        <dbReference type="ARBA" id="ARBA00022723"/>
    </source>
</evidence>
<gene>
    <name evidence="13" type="ORF">A2750_02475</name>
</gene>
<dbReference type="InterPro" id="IPR051536">
    <property type="entry name" value="UDG_Type-4/5"/>
</dbReference>
<dbReference type="GO" id="GO:0006281">
    <property type="term" value="P:DNA repair"/>
    <property type="evidence" value="ECO:0007669"/>
    <property type="project" value="UniProtKB-KW"/>
</dbReference>
<comment type="catalytic activity">
    <reaction evidence="1">
        <text>Hydrolyzes single-stranded DNA or mismatched double-stranded DNA and polynucleotides, releasing free uracil.</text>
        <dbReference type="EC" id="3.2.2.27"/>
    </reaction>
</comment>
<evidence type="ECO:0000313" key="14">
    <source>
        <dbReference type="Proteomes" id="UP000178023"/>
    </source>
</evidence>
<dbReference type="InterPro" id="IPR036895">
    <property type="entry name" value="Uracil-DNA_glycosylase-like_sf"/>
</dbReference>
<comment type="caution">
    <text evidence="13">The sequence shown here is derived from an EMBL/GenBank/DDBJ whole genome shotgun (WGS) entry which is preliminary data.</text>
</comment>
<keyword evidence="8" id="KW-0378">Hydrolase</keyword>
<evidence type="ECO:0000256" key="9">
    <source>
        <dbReference type="ARBA" id="ARBA00023004"/>
    </source>
</evidence>
<keyword evidence="5" id="KW-0004">4Fe-4S</keyword>
<keyword evidence="7" id="KW-0227">DNA damage</keyword>
<keyword evidence="11" id="KW-0234">DNA repair</keyword>
<accession>A0A1F8EZA8</accession>
<feature type="domain" description="Uracil-DNA glycosylase-like" evidence="12">
    <location>
        <begin position="36"/>
        <end position="192"/>
    </location>
</feature>
<dbReference type="PANTHER" id="PTHR33693">
    <property type="entry name" value="TYPE-5 URACIL-DNA GLYCOSYLASE"/>
    <property type="match status" value="1"/>
</dbReference>
<evidence type="ECO:0000256" key="3">
    <source>
        <dbReference type="ARBA" id="ARBA00012030"/>
    </source>
</evidence>
<evidence type="ECO:0000256" key="7">
    <source>
        <dbReference type="ARBA" id="ARBA00022763"/>
    </source>
</evidence>
<evidence type="ECO:0000256" key="8">
    <source>
        <dbReference type="ARBA" id="ARBA00022801"/>
    </source>
</evidence>
<dbReference type="PANTHER" id="PTHR33693:SF1">
    <property type="entry name" value="TYPE-4 URACIL-DNA GLYCOSYLASE"/>
    <property type="match status" value="1"/>
</dbReference>
<dbReference type="GO" id="GO:0051539">
    <property type="term" value="F:4 iron, 4 sulfur cluster binding"/>
    <property type="evidence" value="ECO:0007669"/>
    <property type="project" value="UniProtKB-KW"/>
</dbReference>
<dbReference type="GO" id="GO:0046872">
    <property type="term" value="F:metal ion binding"/>
    <property type="evidence" value="ECO:0007669"/>
    <property type="project" value="UniProtKB-KW"/>
</dbReference>
<dbReference type="SMART" id="SM00986">
    <property type="entry name" value="UDG"/>
    <property type="match status" value="1"/>
</dbReference>
<dbReference type="SUPFAM" id="SSF52141">
    <property type="entry name" value="Uracil-DNA glycosylase-like"/>
    <property type="match status" value="1"/>
</dbReference>
<name>A0A1F8EZA8_9BACT</name>
<dbReference type="EC" id="3.2.2.27" evidence="3"/>
<evidence type="ECO:0000256" key="1">
    <source>
        <dbReference type="ARBA" id="ARBA00001400"/>
    </source>
</evidence>
<proteinExistence type="inferred from homology"/>
<evidence type="ECO:0000256" key="10">
    <source>
        <dbReference type="ARBA" id="ARBA00023014"/>
    </source>
</evidence>
<keyword evidence="9" id="KW-0408">Iron</keyword>
<dbReference type="Gene3D" id="3.40.470.10">
    <property type="entry name" value="Uracil-DNA glycosylase-like domain"/>
    <property type="match status" value="1"/>
</dbReference>